<dbReference type="SUPFAM" id="SSF53383">
    <property type="entry name" value="PLP-dependent transferases"/>
    <property type="match status" value="1"/>
</dbReference>
<gene>
    <name evidence="4" type="ORF">A3C16_02730</name>
</gene>
<evidence type="ECO:0008006" key="6">
    <source>
        <dbReference type="Google" id="ProtNLM"/>
    </source>
</evidence>
<proteinExistence type="inferred from homology"/>
<dbReference type="InterPro" id="IPR005814">
    <property type="entry name" value="Aminotrans_3"/>
</dbReference>
<comment type="cofactor">
    <cofactor evidence="1">
        <name>pyridoxal 5'-phosphate</name>
        <dbReference type="ChEBI" id="CHEBI:597326"/>
    </cofactor>
</comment>
<sequence>MRAQGMQYGNTADFATEYIRRHEALIAPNTRDAELGMVIQRARGTRLWDSTGKEYIDFDGSVAVAGIGHKHPRVAEAIAQLFDPALDTIDFVEATGRHYCFDITLAGKRIEVSEAALAETLIPCVFNGAVNDFCVIPTITGKLAVDGATALTLKMRPEKTHYIAFEKAFHGRLGFAGEYTRSKPIQKKDYPNSGITVHHLPFPQTEEDLKRGLELLNYIPLDRVNAVIYETVQGEGGINKVSFPRMQALLSALTAGARERILVIADEIQSGLGRTGKWFAFQHGPIEPDIVLVGKSLGGGLPVSAIVFKKDMFFAHSVRGILERGWFSGTFPGYPLGSAAALAVLGVIKEEKLVERAEEMGTKLATALGHFDGNTSNGALCRQKGLGLMQGLEFRKHDSIPDPKRRNTVLMALKNAKPLGILTLGAGIDALNPTIRFLPPLTVSREEIGYLETTLAWALTKN</sequence>
<name>A0A1G2KQS5_9BACT</name>
<dbReference type="InterPro" id="IPR050103">
    <property type="entry name" value="Class-III_PLP-dep_AT"/>
</dbReference>
<dbReference type="Gene3D" id="3.40.640.10">
    <property type="entry name" value="Type I PLP-dependent aspartate aminotransferase-like (Major domain)"/>
    <property type="match status" value="1"/>
</dbReference>
<protein>
    <recommendedName>
        <fullName evidence="6">4-aminobutyrate aminotransferase</fullName>
    </recommendedName>
</protein>
<dbReference type="PANTHER" id="PTHR11986">
    <property type="entry name" value="AMINOTRANSFERASE CLASS III"/>
    <property type="match status" value="1"/>
</dbReference>
<accession>A0A1G2KQS5</accession>
<dbReference type="InterPro" id="IPR015424">
    <property type="entry name" value="PyrdxlP-dep_Trfase"/>
</dbReference>
<evidence type="ECO:0000313" key="4">
    <source>
        <dbReference type="EMBL" id="OHA01778.1"/>
    </source>
</evidence>
<dbReference type="PROSITE" id="PS00600">
    <property type="entry name" value="AA_TRANSFER_CLASS_3"/>
    <property type="match status" value="1"/>
</dbReference>
<reference evidence="4 5" key="1">
    <citation type="journal article" date="2016" name="Nat. Commun.">
        <title>Thousands of microbial genomes shed light on interconnected biogeochemical processes in an aquifer system.</title>
        <authorList>
            <person name="Anantharaman K."/>
            <person name="Brown C.T."/>
            <person name="Hug L.A."/>
            <person name="Sharon I."/>
            <person name="Castelle C.J."/>
            <person name="Probst A.J."/>
            <person name="Thomas B.C."/>
            <person name="Singh A."/>
            <person name="Wilkins M.J."/>
            <person name="Karaoz U."/>
            <person name="Brodie E.L."/>
            <person name="Williams K.H."/>
            <person name="Hubbard S.S."/>
            <person name="Banfield J.F."/>
        </authorList>
    </citation>
    <scope>NUCLEOTIDE SEQUENCE [LARGE SCALE GENOMIC DNA]</scope>
</reference>
<evidence type="ECO:0000256" key="2">
    <source>
        <dbReference type="ARBA" id="ARBA00022898"/>
    </source>
</evidence>
<dbReference type="Pfam" id="PF00202">
    <property type="entry name" value="Aminotran_3"/>
    <property type="match status" value="1"/>
</dbReference>
<evidence type="ECO:0000256" key="3">
    <source>
        <dbReference type="RuleBase" id="RU003560"/>
    </source>
</evidence>
<comment type="caution">
    <text evidence="4">The sequence shown here is derived from an EMBL/GenBank/DDBJ whole genome shotgun (WGS) entry which is preliminary data.</text>
</comment>
<dbReference type="GO" id="GO:0008483">
    <property type="term" value="F:transaminase activity"/>
    <property type="evidence" value="ECO:0007669"/>
    <property type="project" value="InterPro"/>
</dbReference>
<dbReference type="InterPro" id="IPR015421">
    <property type="entry name" value="PyrdxlP-dep_Trfase_major"/>
</dbReference>
<dbReference type="Gene3D" id="3.90.1150.10">
    <property type="entry name" value="Aspartate Aminotransferase, domain 1"/>
    <property type="match status" value="1"/>
</dbReference>
<evidence type="ECO:0000313" key="5">
    <source>
        <dbReference type="Proteomes" id="UP000177811"/>
    </source>
</evidence>
<organism evidence="4 5">
    <name type="scientific">Candidatus Sungbacteria bacterium RIFCSPHIGHO2_02_FULL_51_29</name>
    <dbReference type="NCBI Taxonomy" id="1802273"/>
    <lineage>
        <taxon>Bacteria</taxon>
        <taxon>Candidatus Sungiibacteriota</taxon>
    </lineage>
</organism>
<dbReference type="GO" id="GO:0030170">
    <property type="term" value="F:pyridoxal phosphate binding"/>
    <property type="evidence" value="ECO:0007669"/>
    <property type="project" value="InterPro"/>
</dbReference>
<dbReference type="Proteomes" id="UP000177811">
    <property type="component" value="Unassembled WGS sequence"/>
</dbReference>
<keyword evidence="2 3" id="KW-0663">Pyridoxal phosphate</keyword>
<dbReference type="InterPro" id="IPR049704">
    <property type="entry name" value="Aminotrans_3_PPA_site"/>
</dbReference>
<dbReference type="AlphaFoldDB" id="A0A1G2KQS5"/>
<evidence type="ECO:0000256" key="1">
    <source>
        <dbReference type="ARBA" id="ARBA00001933"/>
    </source>
</evidence>
<dbReference type="InterPro" id="IPR015422">
    <property type="entry name" value="PyrdxlP-dep_Trfase_small"/>
</dbReference>
<comment type="similarity">
    <text evidence="3">Belongs to the class-III pyridoxal-phosphate-dependent aminotransferase family.</text>
</comment>
<dbReference type="EMBL" id="MHQL01000054">
    <property type="protein sequence ID" value="OHA01778.1"/>
    <property type="molecule type" value="Genomic_DNA"/>
</dbReference>
<dbReference type="PIRSF" id="PIRSF000521">
    <property type="entry name" value="Transaminase_4ab_Lys_Orn"/>
    <property type="match status" value="1"/>
</dbReference>
<dbReference type="GO" id="GO:0042802">
    <property type="term" value="F:identical protein binding"/>
    <property type="evidence" value="ECO:0007669"/>
    <property type="project" value="TreeGrafter"/>
</dbReference>